<dbReference type="PANTHER" id="PTHR43390:SF1">
    <property type="entry name" value="CHLOROPLAST PROCESSING PEPTIDASE"/>
    <property type="match status" value="1"/>
</dbReference>
<dbReference type="HOGENOM" id="CLU_028723_5_0_9"/>
<evidence type="ECO:0000259" key="10">
    <source>
        <dbReference type="Pfam" id="PF10502"/>
    </source>
</evidence>
<dbReference type="InterPro" id="IPR036286">
    <property type="entry name" value="LexA/Signal_pep-like_sf"/>
</dbReference>
<dbReference type="GO" id="GO:0009003">
    <property type="term" value="F:signal peptidase activity"/>
    <property type="evidence" value="ECO:0007669"/>
    <property type="project" value="UniProtKB-EC"/>
</dbReference>
<evidence type="ECO:0000256" key="4">
    <source>
        <dbReference type="ARBA" id="ARBA00013208"/>
    </source>
</evidence>
<gene>
    <name evidence="11" type="primary">spi</name>
    <name evidence="11" type="ordered locus">MGAS9429_Spy1570</name>
</gene>
<dbReference type="PRINTS" id="PR00727">
    <property type="entry name" value="LEADERPTASE"/>
</dbReference>
<dbReference type="SUPFAM" id="SSF51306">
    <property type="entry name" value="LexA/Signal peptidase"/>
    <property type="match status" value="1"/>
</dbReference>
<evidence type="ECO:0000256" key="2">
    <source>
        <dbReference type="ARBA" id="ARBA00004401"/>
    </source>
</evidence>
<dbReference type="PROSITE" id="PS00760">
    <property type="entry name" value="SPASE_I_2"/>
    <property type="match status" value="1"/>
</dbReference>
<dbReference type="InterPro" id="IPR019757">
    <property type="entry name" value="Pept_S26A_signal_pept_1_Lys-AS"/>
</dbReference>
<name>Q1JK66_STRPC</name>
<dbReference type="NCBIfam" id="TIGR02227">
    <property type="entry name" value="sigpep_I_bact"/>
    <property type="match status" value="1"/>
</dbReference>
<proteinExistence type="inferred from homology"/>
<dbReference type="KEGG" id="spk:MGAS9429_Spy1570"/>
<feature type="active site" evidence="7">
    <location>
        <position position="57"/>
    </location>
</feature>
<comment type="catalytic activity">
    <reaction evidence="1 8">
        <text>Cleavage of hydrophobic, N-terminal signal or leader sequences from secreted and periplasmic proteins.</text>
        <dbReference type="EC" id="3.4.21.89"/>
    </reaction>
</comment>
<dbReference type="GO" id="GO:0006465">
    <property type="term" value="P:signal peptide processing"/>
    <property type="evidence" value="ECO:0007669"/>
    <property type="project" value="InterPro"/>
</dbReference>
<reference evidence="11 12" key="1">
    <citation type="journal article" date="2006" name="Proc. Natl. Acad. Sci. U.S.A.">
        <title>Molecular genetic anatomy of inter- and intraserotype variation in the human bacterial pathogen group A Streptococcus.</title>
        <authorList>
            <person name="Beres S.B."/>
            <person name="Richter E.W."/>
            <person name="Nagiec M.J."/>
            <person name="Sumby P."/>
            <person name="Porcella S.F."/>
            <person name="DeLeo F.R."/>
            <person name="Musser J.M."/>
        </authorList>
    </citation>
    <scope>NUCLEOTIDE SEQUENCE [LARGE SCALE GENOMIC DNA]</scope>
    <source>
        <strain evidence="11 12">MGAS9429</strain>
    </source>
</reference>
<dbReference type="Pfam" id="PF10502">
    <property type="entry name" value="Peptidase_S26"/>
    <property type="match status" value="1"/>
</dbReference>
<dbReference type="CDD" id="cd06462">
    <property type="entry name" value="Peptidase_S24_S26"/>
    <property type="match status" value="1"/>
</dbReference>
<keyword evidence="5 8" id="KW-0645">Protease</keyword>
<evidence type="ECO:0000313" key="11">
    <source>
        <dbReference type="EMBL" id="ABF32757.1"/>
    </source>
</evidence>
<dbReference type="PROSITE" id="PS00501">
    <property type="entry name" value="SPASE_I_1"/>
    <property type="match status" value="1"/>
</dbReference>
<comment type="similarity">
    <text evidence="3 9">Belongs to the peptidase S26 family.</text>
</comment>
<dbReference type="InterPro" id="IPR019533">
    <property type="entry name" value="Peptidase_S26"/>
</dbReference>
<dbReference type="Proteomes" id="UP000002433">
    <property type="component" value="Chromosome"/>
</dbReference>
<dbReference type="InterPro" id="IPR019756">
    <property type="entry name" value="Pept_S26A_signal_pept_1_Ser-AS"/>
</dbReference>
<dbReference type="EC" id="3.4.21.89" evidence="4 8"/>
<dbReference type="GO" id="GO:0004252">
    <property type="term" value="F:serine-type endopeptidase activity"/>
    <property type="evidence" value="ECO:0007669"/>
    <property type="project" value="InterPro"/>
</dbReference>
<dbReference type="AlphaFoldDB" id="Q1JK66"/>
<feature type="active site" evidence="7">
    <location>
        <position position="97"/>
    </location>
</feature>
<evidence type="ECO:0000256" key="3">
    <source>
        <dbReference type="ARBA" id="ARBA00009370"/>
    </source>
</evidence>
<evidence type="ECO:0000256" key="5">
    <source>
        <dbReference type="ARBA" id="ARBA00022670"/>
    </source>
</evidence>
<sequence>MLNFTSPTLTKRKRFSLNKRNHMKQFIKEWGPFTLFLILFGLSRLFLWQAVKVDGHSMDPTLAHGERLIVFNQARIDRFDIVVAQEEENGQKKEIVKRVIGLPGDTISYNDDTLYINGKKTVEPYLAEYLKQFKNDKLQKTYAYNTLFQQLAETSDAFTTNSEGQTRFEMSVPKGEYLLLGDDRIVSRDSREVGSFKKENLIGEVKARFWPLNKMTVFN</sequence>
<dbReference type="PANTHER" id="PTHR43390">
    <property type="entry name" value="SIGNAL PEPTIDASE I"/>
    <property type="match status" value="1"/>
</dbReference>
<protein>
    <recommendedName>
        <fullName evidence="4 8">Signal peptidase I</fullName>
        <ecNumber evidence="4 8">3.4.21.89</ecNumber>
    </recommendedName>
</protein>
<evidence type="ECO:0000256" key="7">
    <source>
        <dbReference type="PIRSR" id="PIRSR600223-1"/>
    </source>
</evidence>
<comment type="subcellular location">
    <subcellularLocation>
        <location evidence="2">Cell membrane</location>
        <topology evidence="2">Single-pass type II membrane protein</topology>
    </subcellularLocation>
    <subcellularLocation>
        <location evidence="9">Membrane</location>
        <topology evidence="9">Single-pass type II membrane protein</topology>
    </subcellularLocation>
</comment>
<dbReference type="InterPro" id="IPR000223">
    <property type="entry name" value="Pept_S26A_signal_pept_1"/>
</dbReference>
<feature type="domain" description="Peptidase S26" evidence="10">
    <location>
        <begin position="28"/>
        <end position="210"/>
    </location>
</feature>
<evidence type="ECO:0000256" key="6">
    <source>
        <dbReference type="ARBA" id="ARBA00022801"/>
    </source>
</evidence>
<dbReference type="EMBL" id="CP000259">
    <property type="protein sequence ID" value="ABF32757.1"/>
    <property type="molecule type" value="Genomic_DNA"/>
</dbReference>
<dbReference type="Gene3D" id="2.10.109.10">
    <property type="entry name" value="Umud Fragment, subunit A"/>
    <property type="match status" value="1"/>
</dbReference>
<evidence type="ECO:0000256" key="9">
    <source>
        <dbReference type="RuleBase" id="RU362042"/>
    </source>
</evidence>
<dbReference type="GO" id="GO:0005886">
    <property type="term" value="C:plasma membrane"/>
    <property type="evidence" value="ECO:0007669"/>
    <property type="project" value="UniProtKB-SubCell"/>
</dbReference>
<evidence type="ECO:0000256" key="1">
    <source>
        <dbReference type="ARBA" id="ARBA00000677"/>
    </source>
</evidence>
<evidence type="ECO:0000256" key="8">
    <source>
        <dbReference type="RuleBase" id="RU003993"/>
    </source>
</evidence>
<accession>Q1JK66</accession>
<organism evidence="11 12">
    <name type="scientific">Streptococcus pyogenes serotype M12 (strain MGAS9429)</name>
    <dbReference type="NCBI Taxonomy" id="370551"/>
    <lineage>
        <taxon>Bacteria</taxon>
        <taxon>Bacillati</taxon>
        <taxon>Bacillota</taxon>
        <taxon>Bacilli</taxon>
        <taxon>Lactobacillales</taxon>
        <taxon>Streptococcaceae</taxon>
        <taxon>Streptococcus</taxon>
    </lineage>
</organism>
<keyword evidence="6 8" id="KW-0378">Hydrolase</keyword>
<evidence type="ECO:0000313" key="12">
    <source>
        <dbReference type="Proteomes" id="UP000002433"/>
    </source>
</evidence>